<comment type="caution">
    <text evidence="4">The sequence shown here is derived from an EMBL/GenBank/DDBJ whole genome shotgun (WGS) entry which is preliminary data.</text>
</comment>
<dbReference type="NCBIfam" id="TIGR00732">
    <property type="entry name" value="dprA"/>
    <property type="match status" value="1"/>
</dbReference>
<dbReference type="GO" id="GO:0009294">
    <property type="term" value="P:DNA-mediated transformation"/>
    <property type="evidence" value="ECO:0007669"/>
    <property type="project" value="InterPro"/>
</dbReference>
<accession>A0A1F6EHM6</accession>
<evidence type="ECO:0000313" key="4">
    <source>
        <dbReference type="EMBL" id="OGG73123.1"/>
    </source>
</evidence>
<evidence type="ECO:0000259" key="3">
    <source>
        <dbReference type="Pfam" id="PF17782"/>
    </source>
</evidence>
<dbReference type="Gene3D" id="3.40.50.450">
    <property type="match status" value="1"/>
</dbReference>
<dbReference type="InterPro" id="IPR003488">
    <property type="entry name" value="DprA"/>
</dbReference>
<dbReference type="Gene3D" id="1.10.10.10">
    <property type="entry name" value="Winged helix-like DNA-binding domain superfamily/Winged helix DNA-binding domain"/>
    <property type="match status" value="1"/>
</dbReference>
<evidence type="ECO:0000313" key="5">
    <source>
        <dbReference type="Proteomes" id="UP000177306"/>
    </source>
</evidence>
<protein>
    <submittedName>
        <fullName evidence="4">DNA protecting protein DprA</fullName>
    </submittedName>
</protein>
<dbReference type="InterPro" id="IPR057666">
    <property type="entry name" value="DrpA_SLOG"/>
</dbReference>
<gene>
    <name evidence="4" type="ORF">A3A38_00865</name>
</gene>
<dbReference type="PANTHER" id="PTHR43022">
    <property type="entry name" value="PROTEIN SMF"/>
    <property type="match status" value="1"/>
</dbReference>
<dbReference type="PANTHER" id="PTHR43022:SF1">
    <property type="entry name" value="PROTEIN SMF"/>
    <property type="match status" value="1"/>
</dbReference>
<dbReference type="Pfam" id="PF17782">
    <property type="entry name" value="WHD_DprA"/>
    <property type="match status" value="1"/>
</dbReference>
<dbReference type="EMBL" id="MFLY01000009">
    <property type="protein sequence ID" value="OGG73123.1"/>
    <property type="molecule type" value="Genomic_DNA"/>
</dbReference>
<evidence type="ECO:0000259" key="2">
    <source>
        <dbReference type="Pfam" id="PF02481"/>
    </source>
</evidence>
<feature type="domain" description="DprA winged helix" evidence="3">
    <location>
        <begin position="233"/>
        <end position="275"/>
    </location>
</feature>
<dbReference type="InterPro" id="IPR041614">
    <property type="entry name" value="DprA_WH"/>
</dbReference>
<organism evidence="4 5">
    <name type="scientific">Candidatus Kaiserbacteria bacterium RIFCSPLOWO2_01_FULL_53_17</name>
    <dbReference type="NCBI Taxonomy" id="1798511"/>
    <lineage>
        <taxon>Bacteria</taxon>
        <taxon>Candidatus Kaiseribacteriota</taxon>
    </lineage>
</organism>
<dbReference type="AlphaFoldDB" id="A0A1F6EHM6"/>
<dbReference type="Pfam" id="PF02481">
    <property type="entry name" value="DNA_processg_A"/>
    <property type="match status" value="1"/>
</dbReference>
<reference evidence="4 5" key="1">
    <citation type="journal article" date="2016" name="Nat. Commun.">
        <title>Thousands of microbial genomes shed light on interconnected biogeochemical processes in an aquifer system.</title>
        <authorList>
            <person name="Anantharaman K."/>
            <person name="Brown C.T."/>
            <person name="Hug L.A."/>
            <person name="Sharon I."/>
            <person name="Castelle C.J."/>
            <person name="Probst A.J."/>
            <person name="Thomas B.C."/>
            <person name="Singh A."/>
            <person name="Wilkins M.J."/>
            <person name="Karaoz U."/>
            <person name="Brodie E.L."/>
            <person name="Williams K.H."/>
            <person name="Hubbard S.S."/>
            <person name="Banfield J.F."/>
        </authorList>
    </citation>
    <scope>NUCLEOTIDE SEQUENCE [LARGE SCALE GENOMIC DNA]</scope>
</reference>
<feature type="domain" description="Smf/DprA SLOG" evidence="2">
    <location>
        <begin position="4"/>
        <end position="213"/>
    </location>
</feature>
<dbReference type="Proteomes" id="UP000177306">
    <property type="component" value="Unassembled WGS sequence"/>
</dbReference>
<dbReference type="SUPFAM" id="SSF102405">
    <property type="entry name" value="MCP/YpsA-like"/>
    <property type="match status" value="1"/>
</dbReference>
<name>A0A1F6EHM6_9BACT</name>
<comment type="similarity">
    <text evidence="1">Belongs to the DprA/Smf family.</text>
</comment>
<evidence type="ECO:0000256" key="1">
    <source>
        <dbReference type="ARBA" id="ARBA00006525"/>
    </source>
</evidence>
<dbReference type="InterPro" id="IPR036388">
    <property type="entry name" value="WH-like_DNA-bd_sf"/>
</dbReference>
<sequence>MKVLESRGFPPLLTEIPDAPKKLYYRGTLPDWSAYKFLCVVGARKYSSYGKEVCERLIAGLAGYPVIIVSGLALGIDSIAHKAALAAGLKTLVVPGSGLDWNVLYPASHARLAKDIIKAGGALLSEFEPNFKATPYAFPQRNRIMAGMSHAVLVVEAEIKSGTLITSRLATEYNRDVLTVPGSIFSNGSSGPHMLLRLGATPVTSPAELLDALGFKHEEKPIARDYTNCSVTEKILLELLTQPLPRDKLIRKSGLSASEANATLSVLEIKGFVKETMGEMRLV</sequence>
<proteinExistence type="inferred from homology"/>